<organism evidence="3 4">
    <name type="scientific">Microbispora corallina</name>
    <dbReference type="NCBI Taxonomy" id="83302"/>
    <lineage>
        <taxon>Bacteria</taxon>
        <taxon>Bacillati</taxon>
        <taxon>Actinomycetota</taxon>
        <taxon>Actinomycetes</taxon>
        <taxon>Streptosporangiales</taxon>
        <taxon>Streptosporangiaceae</taxon>
        <taxon>Microbispora</taxon>
    </lineage>
</organism>
<dbReference type="Gene3D" id="1.20.120.1200">
    <property type="entry name" value="NADH-ubiquinone/plastoquinone oxidoreductase chain 6, subunit NuoJ"/>
    <property type="match status" value="1"/>
</dbReference>
<keyword evidence="4" id="KW-1185">Reference proteome</keyword>
<feature type="transmembrane region" description="Helical" evidence="1">
    <location>
        <begin position="28"/>
        <end position="46"/>
    </location>
</feature>
<accession>A0ABQ4FVT5</accession>
<dbReference type="Pfam" id="PF00499">
    <property type="entry name" value="Oxidored_q3"/>
    <property type="match status" value="1"/>
</dbReference>
<feature type="transmembrane region" description="Helical" evidence="1">
    <location>
        <begin position="6"/>
        <end position="23"/>
    </location>
</feature>
<feature type="transmembrane region" description="Helical" evidence="1">
    <location>
        <begin position="52"/>
        <end position="73"/>
    </location>
</feature>
<feature type="region of interest" description="Disordered" evidence="2">
    <location>
        <begin position="247"/>
        <end position="309"/>
    </location>
</feature>
<dbReference type="PANTHER" id="PTHR33269">
    <property type="entry name" value="NADH-UBIQUINONE OXIDOREDUCTASE CHAIN 6"/>
    <property type="match status" value="1"/>
</dbReference>
<feature type="transmembrane region" description="Helical" evidence="1">
    <location>
        <begin position="137"/>
        <end position="163"/>
    </location>
</feature>
<keyword evidence="1" id="KW-1133">Transmembrane helix</keyword>
<comment type="function">
    <text evidence="1">NDH-1 shuttles electrons from NADH, via FMN and iron-sulfur (Fe-S) centers, to quinones in the respiratory chain. Couples the redox reaction to proton translocation (for every two electrons transferred, four hydrogen ions are translocated across the cytoplasmic membrane), and thus conserves the redox energy in a proton gradient.</text>
</comment>
<dbReference type="PANTHER" id="PTHR33269:SF19">
    <property type="entry name" value="NADH-QUINONE OXIDOREDUCTASE SUBUNIT J"/>
    <property type="match status" value="1"/>
</dbReference>
<evidence type="ECO:0000256" key="2">
    <source>
        <dbReference type="SAM" id="MobiDB-lite"/>
    </source>
</evidence>
<sequence length="309" mass="32911">MGESITFWVLAVVSVVAALGLVFSRRAVYSALMLGVVMLSLAVLYAVQDAPFLAAVQIIVYTGAVMMLFLFVLMLVGVDSSDSLVETIKGQRFWAIVAGLAFAALLAFGIGNAFVAAPKGLTAATQGGNVPSLAQLIFTRHVFAFEVTSALLITAALGAMVLAHRERTAPKATQRDLSRQRFVTFGRTGKNPAPLPGPGTYARHNAIDMPALLPDGGVSPLSVNRYIARHEAEEGTLPPEIARVLEQDDLERRSNGHSTPTLAEDARSGPDTEPLIEDEDDEAAPHDQPDEAVTAGRIAPRPRSEEDGK</sequence>
<reference evidence="3 4" key="1">
    <citation type="submission" date="2021-01" db="EMBL/GenBank/DDBJ databases">
        <title>Whole genome shotgun sequence of Microbispora corallina NBRC 16416.</title>
        <authorList>
            <person name="Komaki H."/>
            <person name="Tamura T."/>
        </authorList>
    </citation>
    <scope>NUCLEOTIDE SEQUENCE [LARGE SCALE GENOMIC DNA]</scope>
    <source>
        <strain evidence="3 4">NBRC 16416</strain>
    </source>
</reference>
<evidence type="ECO:0000256" key="1">
    <source>
        <dbReference type="RuleBase" id="RU004429"/>
    </source>
</evidence>
<keyword evidence="1" id="KW-0812">Transmembrane</keyword>
<keyword evidence="1" id="KW-0472">Membrane</keyword>
<dbReference type="EC" id="7.1.1.-" evidence="1"/>
<dbReference type="NCBIfam" id="NF005165">
    <property type="entry name" value="PRK06638.1-5"/>
    <property type="match status" value="1"/>
</dbReference>
<dbReference type="EMBL" id="BOOC01000005">
    <property type="protein sequence ID" value="GIH38923.1"/>
    <property type="molecule type" value="Genomic_DNA"/>
</dbReference>
<dbReference type="InterPro" id="IPR042106">
    <property type="entry name" value="Nuo/plastoQ_OxRdtase_6_NuoJ"/>
</dbReference>
<evidence type="ECO:0000313" key="4">
    <source>
        <dbReference type="Proteomes" id="UP000603904"/>
    </source>
</evidence>
<proteinExistence type="inferred from homology"/>
<dbReference type="InterPro" id="IPR001457">
    <property type="entry name" value="NADH_UbQ/plastoQ_OxRdtase_su6"/>
</dbReference>
<gene>
    <name evidence="3" type="ORF">Mco01_19230</name>
</gene>
<keyword evidence="1" id="KW-1003">Cell membrane</keyword>
<comment type="similarity">
    <text evidence="1">Belongs to the complex I subunit 6 family.</text>
</comment>
<keyword evidence="1" id="KW-0520">NAD</keyword>
<evidence type="ECO:0000313" key="3">
    <source>
        <dbReference type="EMBL" id="GIH38923.1"/>
    </source>
</evidence>
<feature type="transmembrane region" description="Helical" evidence="1">
    <location>
        <begin position="93"/>
        <end position="117"/>
    </location>
</feature>
<comment type="catalytic activity">
    <reaction evidence="1">
        <text>a quinone + NADH + 5 H(+)(in) = a quinol + NAD(+) + 4 H(+)(out)</text>
        <dbReference type="Rhea" id="RHEA:57888"/>
        <dbReference type="ChEBI" id="CHEBI:15378"/>
        <dbReference type="ChEBI" id="CHEBI:24646"/>
        <dbReference type="ChEBI" id="CHEBI:57540"/>
        <dbReference type="ChEBI" id="CHEBI:57945"/>
        <dbReference type="ChEBI" id="CHEBI:132124"/>
    </reaction>
</comment>
<dbReference type="Proteomes" id="UP000603904">
    <property type="component" value="Unassembled WGS sequence"/>
</dbReference>
<comment type="caution">
    <text evidence="3">The sequence shown here is derived from an EMBL/GenBank/DDBJ whole genome shotgun (WGS) entry which is preliminary data.</text>
</comment>
<keyword evidence="1" id="KW-0874">Quinone</keyword>
<dbReference type="RefSeq" id="WP_239103458.1">
    <property type="nucleotide sequence ID" value="NZ_BAAAGP010000002.1"/>
</dbReference>
<protein>
    <recommendedName>
        <fullName evidence="1">NADH-quinone oxidoreductase subunit J</fullName>
        <ecNumber evidence="1">7.1.1.-</ecNumber>
    </recommendedName>
</protein>
<name>A0ABQ4FVT5_9ACTN</name>
<comment type="subcellular location">
    <subcellularLocation>
        <location evidence="1">Cell membrane</location>
        <topology evidence="1">Multi-pass membrane protein</topology>
    </subcellularLocation>
</comment>